<evidence type="ECO:0000256" key="3">
    <source>
        <dbReference type="ARBA" id="ARBA00023163"/>
    </source>
</evidence>
<dbReference type="GeneID" id="91309002"/>
<dbReference type="PANTHER" id="PTHR46796">
    <property type="entry name" value="HTH-TYPE TRANSCRIPTIONAL ACTIVATOR RHAS-RELATED"/>
    <property type="match status" value="1"/>
</dbReference>
<keyword evidence="2" id="KW-0238">DNA-binding</keyword>
<dbReference type="InterPro" id="IPR018062">
    <property type="entry name" value="HTH_AraC-typ_CS"/>
</dbReference>
<evidence type="ECO:0000313" key="5">
    <source>
        <dbReference type="EMBL" id="ANJ11745.1"/>
    </source>
</evidence>
<keyword evidence="1" id="KW-0805">Transcription regulation</keyword>
<accession>A0A191VA03</accession>
<reference evidence="5 6" key="1">
    <citation type="submission" date="2016-05" db="EMBL/GenBank/DDBJ databases">
        <title>Non-Contiguous Finished Genome Sequence of Streptomyces parvulus 2297 Integrated Site-Specifically with Actinophage R4.</title>
        <authorList>
            <person name="Nishizawa T."/>
            <person name="Miura T."/>
            <person name="Harada C."/>
            <person name="Guo Y."/>
            <person name="Narisawa K."/>
            <person name="Ohta H."/>
            <person name="Takahashi H."/>
            <person name="Shirai M."/>
        </authorList>
    </citation>
    <scope>NUCLEOTIDE SEQUENCE [LARGE SCALE GENOMIC DNA]</scope>
    <source>
        <strain evidence="5 6">2297</strain>
    </source>
</reference>
<protein>
    <submittedName>
        <fullName evidence="5">AraC family transcriptional regulator</fullName>
    </submittedName>
</protein>
<dbReference type="RefSeq" id="WP_064732070.1">
    <property type="nucleotide sequence ID" value="NZ_CP015866.1"/>
</dbReference>
<dbReference type="PROSITE" id="PS01124">
    <property type="entry name" value="HTH_ARAC_FAMILY_2"/>
    <property type="match status" value="1"/>
</dbReference>
<dbReference type="Pfam" id="PF12833">
    <property type="entry name" value="HTH_18"/>
    <property type="match status" value="1"/>
</dbReference>
<evidence type="ECO:0000259" key="4">
    <source>
        <dbReference type="PROSITE" id="PS01124"/>
    </source>
</evidence>
<dbReference type="PANTHER" id="PTHR46796:SF7">
    <property type="entry name" value="ARAC FAMILY TRANSCRIPTIONAL REGULATOR"/>
    <property type="match status" value="1"/>
</dbReference>
<name>A0A191VA03_9ACTN</name>
<evidence type="ECO:0000313" key="6">
    <source>
        <dbReference type="Proteomes" id="UP000078468"/>
    </source>
</evidence>
<dbReference type="GO" id="GO:0043565">
    <property type="term" value="F:sequence-specific DNA binding"/>
    <property type="evidence" value="ECO:0007669"/>
    <property type="project" value="InterPro"/>
</dbReference>
<dbReference type="Proteomes" id="UP000078468">
    <property type="component" value="Chromosome"/>
</dbReference>
<proteinExistence type="predicted"/>
<dbReference type="PRINTS" id="PR00032">
    <property type="entry name" value="HTHARAC"/>
</dbReference>
<dbReference type="SMART" id="SM00342">
    <property type="entry name" value="HTH_ARAC"/>
    <property type="match status" value="1"/>
</dbReference>
<dbReference type="InterPro" id="IPR020449">
    <property type="entry name" value="Tscrpt_reg_AraC-type_HTH"/>
</dbReference>
<dbReference type="PROSITE" id="PS00041">
    <property type="entry name" value="HTH_ARAC_FAMILY_1"/>
    <property type="match status" value="1"/>
</dbReference>
<dbReference type="GO" id="GO:0003700">
    <property type="term" value="F:DNA-binding transcription factor activity"/>
    <property type="evidence" value="ECO:0007669"/>
    <property type="project" value="InterPro"/>
</dbReference>
<feature type="domain" description="HTH araC/xylS-type" evidence="4">
    <location>
        <begin position="223"/>
        <end position="321"/>
    </location>
</feature>
<evidence type="ECO:0000256" key="1">
    <source>
        <dbReference type="ARBA" id="ARBA00023015"/>
    </source>
</evidence>
<dbReference type="InterPro" id="IPR032783">
    <property type="entry name" value="AraC_lig"/>
</dbReference>
<sequence>MNNVESRKSYPSSSKAPTVGAGDPLVDVLRLLRTQEVVPARVHAAAPWAVRFDPHTHVKLGVVLDGECWMSLDGCEPVMLRQGDFFLLNDPPSYTLAGTPDPAPDQAVGFRESASDGEVRLGSEADEDTYVCCIDFVFEEANASVLFDVLPPVVLVRAGDPRGALLGNLSALTVAEMESAGVGRTLVLEHLARLILVHMLRVHAEGTERPVGWLGALVQDGIGAALRAMHADVGRRWTLDELAAVGHMSRSAFAAAFKARVGTAPLTYLIEWRMSLARDALRSDTRSISELAAATGYESESAFSTAFRRVVGTSPRYFRDEARAAETAPRPGAR</sequence>
<dbReference type="EMBL" id="CP015866">
    <property type="protein sequence ID" value="ANJ11745.1"/>
    <property type="molecule type" value="Genomic_DNA"/>
</dbReference>
<organism evidence="5 6">
    <name type="scientific">Streptomyces parvulus</name>
    <dbReference type="NCBI Taxonomy" id="146923"/>
    <lineage>
        <taxon>Bacteria</taxon>
        <taxon>Bacillati</taxon>
        <taxon>Actinomycetota</taxon>
        <taxon>Actinomycetes</taxon>
        <taxon>Kitasatosporales</taxon>
        <taxon>Streptomycetaceae</taxon>
        <taxon>Streptomyces</taxon>
    </lineage>
</organism>
<dbReference type="InterPro" id="IPR050204">
    <property type="entry name" value="AraC_XylS_family_regulators"/>
</dbReference>
<dbReference type="AlphaFoldDB" id="A0A191VA03"/>
<dbReference type="SUPFAM" id="SSF46689">
    <property type="entry name" value="Homeodomain-like"/>
    <property type="match status" value="2"/>
</dbReference>
<gene>
    <name evidence="5" type="ORF">Spa2297_29295</name>
</gene>
<evidence type="ECO:0000256" key="2">
    <source>
        <dbReference type="ARBA" id="ARBA00023125"/>
    </source>
</evidence>
<dbReference type="Pfam" id="PF12852">
    <property type="entry name" value="Cupin_6"/>
    <property type="match status" value="1"/>
</dbReference>
<dbReference type="KEGG" id="spav:Spa2297_29295"/>
<dbReference type="InterPro" id="IPR009057">
    <property type="entry name" value="Homeodomain-like_sf"/>
</dbReference>
<dbReference type="Gene3D" id="1.10.10.60">
    <property type="entry name" value="Homeodomain-like"/>
    <property type="match status" value="2"/>
</dbReference>
<keyword evidence="3" id="KW-0804">Transcription</keyword>
<dbReference type="InterPro" id="IPR018060">
    <property type="entry name" value="HTH_AraC"/>
</dbReference>